<name>W0N2P1_PSESX</name>
<organism evidence="1 2">
    <name type="scientific">Pseudomonas syringae CC1557</name>
    <dbReference type="NCBI Taxonomy" id="1357279"/>
    <lineage>
        <taxon>Bacteria</taxon>
        <taxon>Pseudomonadati</taxon>
        <taxon>Pseudomonadota</taxon>
        <taxon>Gammaproteobacteria</taxon>
        <taxon>Pseudomonadales</taxon>
        <taxon>Pseudomonadaceae</taxon>
        <taxon>Pseudomonas</taxon>
        <taxon>Pseudomonas syringae</taxon>
    </lineage>
</organism>
<dbReference type="EMBL" id="CP007014">
    <property type="protein sequence ID" value="AHG43548.1"/>
    <property type="molecule type" value="Genomic_DNA"/>
</dbReference>
<gene>
    <name evidence="1" type="ORF">N018_10375</name>
</gene>
<accession>W0N2P1</accession>
<dbReference type="Proteomes" id="UP000019089">
    <property type="component" value="Chromosome"/>
</dbReference>
<sequence length="61" mass="6979">MRRADTTVTQLTALITPQITAGPGYLILKMKTINRWRKLFVHPGLTRACNATMVKYYNIRA</sequence>
<evidence type="ECO:0000313" key="2">
    <source>
        <dbReference type="Proteomes" id="UP000019089"/>
    </source>
</evidence>
<reference evidence="1 2" key="1">
    <citation type="submission" date="2013-12" db="EMBL/GenBank/DDBJ databases">
        <title>Interactions Between Genome Architecture and Virulence Genes in Pseudomonas syringae, strain CC1557 as a model.</title>
        <authorList>
            <person name="Baltrus D."/>
            <person name="Hockett K."/>
            <person name="Karlsrud E."/>
            <person name="Dougherty K."/>
            <person name="Nishimura M."/>
        </authorList>
    </citation>
    <scope>NUCLEOTIDE SEQUENCE [LARGE SCALE GENOMIC DNA]</scope>
    <source>
        <strain evidence="1 2">CC1557</strain>
    </source>
</reference>
<dbReference type="KEGG" id="psyr:N018_10375"/>
<protein>
    <submittedName>
        <fullName evidence="1">Uncharacterized protein</fullName>
    </submittedName>
</protein>
<evidence type="ECO:0000313" key="1">
    <source>
        <dbReference type="EMBL" id="AHG43548.1"/>
    </source>
</evidence>
<proteinExistence type="predicted"/>
<dbReference type="AlphaFoldDB" id="W0N2P1"/>
<dbReference type="HOGENOM" id="CLU_2919322_0_0_6"/>